<feature type="compositionally biased region" description="Basic and acidic residues" evidence="2">
    <location>
        <begin position="144"/>
        <end position="155"/>
    </location>
</feature>
<proteinExistence type="predicted"/>
<dbReference type="PANTHER" id="PTHR39427:SF1">
    <property type="entry name" value="PTS SYSTEM GLUCITOL_SORBITOL-SPECIFIC EIIB COMPONENT"/>
    <property type="match status" value="1"/>
</dbReference>
<feature type="region of interest" description="Disordered" evidence="2">
    <location>
        <begin position="121"/>
        <end position="155"/>
    </location>
</feature>
<dbReference type="PANTHER" id="PTHR39427">
    <property type="match status" value="1"/>
</dbReference>
<name>A0A0U4DX98_9BACI</name>
<accession>A0A0U4DX98</accession>
<evidence type="ECO:0000256" key="1">
    <source>
        <dbReference type="PROSITE-ProRule" id="PRU00425"/>
    </source>
</evidence>
<protein>
    <submittedName>
        <fullName evidence="5">PTS sorbitol transporter subunit IIB</fullName>
    </submittedName>
</protein>
<dbReference type="Pfam" id="PF07663">
    <property type="entry name" value="EIIBC-GUT_C"/>
    <property type="match status" value="1"/>
</dbReference>
<feature type="transmembrane region" description="Helical" evidence="3">
    <location>
        <begin position="240"/>
        <end position="263"/>
    </location>
</feature>
<dbReference type="AlphaFoldDB" id="A0A0U4DX98"/>
<feature type="transmembrane region" description="Helical" evidence="3">
    <location>
        <begin position="214"/>
        <end position="233"/>
    </location>
</feature>
<gene>
    <name evidence="5" type="ORF">AOX59_16245</name>
</gene>
<reference evidence="5 6" key="1">
    <citation type="submission" date="2016-01" db="EMBL/GenBank/DDBJ databases">
        <title>Complete genome sequence of strain Lentibacillus amyloliquefaciens LAM0015T isolated from saline sediment.</title>
        <authorList>
            <person name="Wang J.-L."/>
            <person name="He M.-X."/>
        </authorList>
    </citation>
    <scope>NUCLEOTIDE SEQUENCE [LARGE SCALE GENOMIC DNA]</scope>
    <source>
        <strain evidence="5 6">LAM0015</strain>
    </source>
</reference>
<keyword evidence="6" id="KW-1185">Reference proteome</keyword>
<feature type="compositionally biased region" description="Acidic residues" evidence="2">
    <location>
        <begin position="134"/>
        <end position="143"/>
    </location>
</feature>
<dbReference type="Pfam" id="PF03612">
    <property type="entry name" value="EIIBC-GUT_N"/>
    <property type="match status" value="1"/>
</dbReference>
<dbReference type="InterPro" id="IPR004702">
    <property type="entry name" value="PTS_sorb_EIIBC"/>
</dbReference>
<dbReference type="RefSeq" id="WP_068447043.1">
    <property type="nucleotide sequence ID" value="NZ_CP013862.1"/>
</dbReference>
<feature type="transmembrane region" description="Helical" evidence="3">
    <location>
        <begin position="333"/>
        <end position="355"/>
    </location>
</feature>
<evidence type="ECO:0000313" key="6">
    <source>
        <dbReference type="Proteomes" id="UP000050331"/>
    </source>
</evidence>
<evidence type="ECO:0000313" key="5">
    <source>
        <dbReference type="EMBL" id="ALX49992.1"/>
    </source>
</evidence>
<dbReference type="KEGG" id="lao:AOX59_16245"/>
<evidence type="ECO:0000256" key="3">
    <source>
        <dbReference type="SAM" id="Phobius"/>
    </source>
</evidence>
<feature type="modified residue" description="Phosphocysteine; by EIIA" evidence="1">
    <location>
        <position position="74"/>
    </location>
</feature>
<evidence type="ECO:0000256" key="2">
    <source>
        <dbReference type="SAM" id="MobiDB-lite"/>
    </source>
</evidence>
<dbReference type="Proteomes" id="UP000050331">
    <property type="component" value="Chromosome"/>
</dbReference>
<evidence type="ECO:0000259" key="4">
    <source>
        <dbReference type="PROSITE" id="PS51102"/>
    </source>
</evidence>
<organism evidence="5 6">
    <name type="scientific">Lentibacillus amyloliquefaciens</name>
    <dbReference type="NCBI Taxonomy" id="1472767"/>
    <lineage>
        <taxon>Bacteria</taxon>
        <taxon>Bacillati</taxon>
        <taxon>Bacillota</taxon>
        <taxon>Bacilli</taxon>
        <taxon>Bacillales</taxon>
        <taxon>Bacillaceae</taxon>
        <taxon>Lentibacillus</taxon>
    </lineage>
</organism>
<keyword evidence="3" id="KW-1133">Transmembrane helix</keyword>
<dbReference type="InterPro" id="IPR011638">
    <property type="entry name" value="PTS_EIIBC_GUT_C"/>
</dbReference>
<dbReference type="GO" id="GO:0009401">
    <property type="term" value="P:phosphoenolpyruvate-dependent sugar phosphotransferase system"/>
    <property type="evidence" value="ECO:0007669"/>
    <property type="project" value="InterPro"/>
</dbReference>
<keyword evidence="3" id="KW-0812">Transmembrane</keyword>
<sequence>MSDYKAAKVSKGGSGWGGPLVIHPKESQKYIVSVTGGGIHPVAQEIADKTGGIAIDGFEKSVEKEEMACAVINCGGTARSGVYPKMGVLTVNVFSNSPSGPLAKFIKETNFVSGVTTDNVELADGSEGENQPDQTEDDSGEAEQDAKGSLLDKDVAKETKEEAKQKVAAKEESNGKKKNPVIRLIEFLGDKVGFVVSTFFQAGRDTIDTVIKNILPFMAFVSVLMGIITYTGIGDLIANWVSPLAGSLTGMLILSLICSIPVISPLLAPGAVIAQVVGVLLGTEVGRGNIPPQMTLPALFAINPQVGTDFVPVGLTLGEAKPETIEVGVPAVLFSRLVTGPLAVVIAYFASFGLYS</sequence>
<dbReference type="PROSITE" id="PS51102">
    <property type="entry name" value="PTS_EIIB_TYPE_5"/>
    <property type="match status" value="1"/>
</dbReference>
<dbReference type="GO" id="GO:0005886">
    <property type="term" value="C:plasma membrane"/>
    <property type="evidence" value="ECO:0007669"/>
    <property type="project" value="TreeGrafter"/>
</dbReference>
<feature type="domain" description="PTS EIIB type-5" evidence="4">
    <location>
        <begin position="3"/>
        <end position="215"/>
    </location>
</feature>
<dbReference type="EMBL" id="CP013862">
    <property type="protein sequence ID" value="ALX49992.1"/>
    <property type="molecule type" value="Genomic_DNA"/>
</dbReference>
<dbReference type="InterPro" id="IPR011618">
    <property type="entry name" value="PTS_EIIBC_GUT_N"/>
</dbReference>
<dbReference type="GO" id="GO:0008982">
    <property type="term" value="F:protein-N(PI)-phosphohistidine-sugar phosphotransferase activity"/>
    <property type="evidence" value="ECO:0007669"/>
    <property type="project" value="InterPro"/>
</dbReference>
<keyword evidence="3" id="KW-0472">Membrane</keyword>
<dbReference type="STRING" id="1472767.AOX59_16245"/>
<dbReference type="OrthoDB" id="4774329at2"/>